<dbReference type="Proteomes" id="UP001595833">
    <property type="component" value="Unassembled WGS sequence"/>
</dbReference>
<evidence type="ECO:0000313" key="3">
    <source>
        <dbReference type="EMBL" id="MFC5058977.1"/>
    </source>
</evidence>
<dbReference type="EMBL" id="JBHSJB010000035">
    <property type="protein sequence ID" value="MFC5058977.1"/>
    <property type="molecule type" value="Genomic_DNA"/>
</dbReference>
<comment type="caution">
    <text evidence="3">The sequence shown here is derived from an EMBL/GenBank/DDBJ whole genome shotgun (WGS) entry which is preliminary data.</text>
</comment>
<reference evidence="4" key="1">
    <citation type="journal article" date="2019" name="Int. J. Syst. Evol. Microbiol.">
        <title>The Global Catalogue of Microorganisms (GCM) 10K type strain sequencing project: providing services to taxonomists for standard genome sequencing and annotation.</title>
        <authorList>
            <consortium name="The Broad Institute Genomics Platform"/>
            <consortium name="The Broad Institute Genome Sequencing Center for Infectious Disease"/>
            <person name="Wu L."/>
            <person name="Ma J."/>
        </authorList>
    </citation>
    <scope>NUCLEOTIDE SEQUENCE [LARGE SCALE GENOMIC DNA]</scope>
    <source>
        <strain evidence="4">KCTC 12848</strain>
    </source>
</reference>
<name>A0ABV9YBK4_9PSEU</name>
<dbReference type="PROSITE" id="PS50125">
    <property type="entry name" value="GUANYLATE_CYCLASE_2"/>
    <property type="match status" value="1"/>
</dbReference>
<evidence type="ECO:0000259" key="2">
    <source>
        <dbReference type="PROSITE" id="PS50125"/>
    </source>
</evidence>
<dbReference type="Gene3D" id="3.30.70.1230">
    <property type="entry name" value="Nucleotide cyclase"/>
    <property type="match status" value="1"/>
</dbReference>
<dbReference type="RefSeq" id="WP_380648416.1">
    <property type="nucleotide sequence ID" value="NZ_JBHSJB010000035.1"/>
</dbReference>
<feature type="compositionally biased region" description="Basic residues" evidence="1">
    <location>
        <begin position="199"/>
        <end position="213"/>
    </location>
</feature>
<dbReference type="InterPro" id="IPR029787">
    <property type="entry name" value="Nucleotide_cyclase"/>
</dbReference>
<sequence>MGTPHHALHRTVLAVDVSGFSRRSRNRQEEVRRGLYDALETSFAECGLDWSATHHEDRGDGVLVLIPPSVPKSRVVGALPHALAGELRRHNATRAEDARIRLRISVTAGEVQHDAHGVVGDEVNLAFRLLDSAPLREALDRAPGVFALIVSRRFFEDVIRDDPATDPDAYRRVEVGVKEFRGQAWLRAPEGGRPAVPPRPRRRAGHRRKRGRPGRPAAVLVLALLAAATATDAFAAVPVEVPPCATPVQLNVLTSAEKERVVTGVAVEFEKESREFTPHGCKGVSVQVTTGGSAREAADALSRGWQEPDHVPQGTEPHVWLPDASFEVAGVLAALEEGARLALDHRASIARSPVVLGASAELAERIEEDGREFSWPSVSQARLVEPDASSGAGLAAVAALAHAELGGVALDAPDAPLRLRGAARRTTDAPPCEGDVALVASEKVVADREDCRLLYPRGAGVALDHPFVVVERTDLPPNERRRRVVERFEEHLRSDEAQAAMRRAGFRAANGTPGLVGDPRARVPDEEVGVPDGEALHRAWEAASRPVSVALAADEAGAGAVAALERLLTPRDRLVRLPLAGGVLEDAVRAGAKVAVLVSAGPIPPVEPGTSAPLRVVAVGLFEGACAPTTALYSAARSHGGPCEEIGPQNALEGVARGVWGGMT</sequence>
<evidence type="ECO:0000313" key="4">
    <source>
        <dbReference type="Proteomes" id="UP001595833"/>
    </source>
</evidence>
<dbReference type="Pfam" id="PF13531">
    <property type="entry name" value="SBP_bac_11"/>
    <property type="match status" value="1"/>
</dbReference>
<organism evidence="3 4">
    <name type="scientific">Saccharothrix xinjiangensis</name>
    <dbReference type="NCBI Taxonomy" id="204798"/>
    <lineage>
        <taxon>Bacteria</taxon>
        <taxon>Bacillati</taxon>
        <taxon>Actinomycetota</taxon>
        <taxon>Actinomycetes</taxon>
        <taxon>Pseudonocardiales</taxon>
        <taxon>Pseudonocardiaceae</taxon>
        <taxon>Saccharothrix</taxon>
    </lineage>
</organism>
<keyword evidence="4" id="KW-1185">Reference proteome</keyword>
<gene>
    <name evidence="3" type="ORF">ACFPFM_35135</name>
</gene>
<accession>A0ABV9YBK4</accession>
<proteinExistence type="predicted"/>
<feature type="domain" description="Guanylate cyclase" evidence="2">
    <location>
        <begin position="11"/>
        <end position="130"/>
    </location>
</feature>
<dbReference type="InterPro" id="IPR001054">
    <property type="entry name" value="A/G_cyclase"/>
</dbReference>
<evidence type="ECO:0000256" key="1">
    <source>
        <dbReference type="SAM" id="MobiDB-lite"/>
    </source>
</evidence>
<dbReference type="SUPFAM" id="SSF55073">
    <property type="entry name" value="Nucleotide cyclase"/>
    <property type="match status" value="1"/>
</dbReference>
<protein>
    <submittedName>
        <fullName evidence="3">Substrate-binding domain-containing protein</fullName>
    </submittedName>
</protein>
<feature type="region of interest" description="Disordered" evidence="1">
    <location>
        <begin position="188"/>
        <end position="214"/>
    </location>
</feature>